<dbReference type="RefSeq" id="WP_345315301.1">
    <property type="nucleotide sequence ID" value="NZ_BAABLF010000004.1"/>
</dbReference>
<dbReference type="SUPFAM" id="SSF69593">
    <property type="entry name" value="Glycerol-3-phosphate (1)-acyltransferase"/>
    <property type="match status" value="1"/>
</dbReference>
<accession>A0ABP9RU76</accession>
<keyword evidence="1" id="KW-1133">Transmembrane helix</keyword>
<protein>
    <submittedName>
        <fullName evidence="3">Acyltransferase</fullName>
    </submittedName>
</protein>
<dbReference type="SMART" id="SM00563">
    <property type="entry name" value="PlsC"/>
    <property type="match status" value="1"/>
</dbReference>
<name>A0ABP9RU76_9GAMM</name>
<comment type="caution">
    <text evidence="3">The sequence shown here is derived from an EMBL/GenBank/DDBJ whole genome shotgun (WGS) entry which is preliminary data.</text>
</comment>
<dbReference type="EMBL" id="BAABLF010000004">
    <property type="protein sequence ID" value="GAA5186902.1"/>
    <property type="molecule type" value="Genomic_DNA"/>
</dbReference>
<dbReference type="GO" id="GO:0016746">
    <property type="term" value="F:acyltransferase activity"/>
    <property type="evidence" value="ECO:0007669"/>
    <property type="project" value="UniProtKB-KW"/>
</dbReference>
<dbReference type="CDD" id="cd07990">
    <property type="entry name" value="LPLAT_LCLAT1-like"/>
    <property type="match status" value="1"/>
</dbReference>
<keyword evidence="3" id="KW-0012">Acyltransferase</keyword>
<sequence>MLSLFRGVVALSGYVANTLFCAPLVLLLGMVKLLPIPTLRRGCSILVDEIATFWISVNNLNQRLLSRTQMITHALPPLSPKQWYLVISNHQSWVDILLLQRVFNRKIPFLKFFLKRELIFVPVLGLAWWALDFPFMRRYSKAFLAKNPHLRGRDQATTRKACEKFHHQPVSVMNFVEGTRFTPVKQQRQESPFPNLLKPKVGGIALALDAMGGKLDTLLDVTIHYPHGIPTFWDYLCGRVPRVEVMVESHSLTEVNRWNYQKREERTVYQSWLNQIWQQKAVKLASLTQSGPDSQQPDSKE</sequence>
<evidence type="ECO:0000259" key="2">
    <source>
        <dbReference type="SMART" id="SM00563"/>
    </source>
</evidence>
<keyword evidence="3" id="KW-0808">Transferase</keyword>
<dbReference type="NCBIfam" id="NF010621">
    <property type="entry name" value="PRK14014.1"/>
    <property type="match status" value="1"/>
</dbReference>
<evidence type="ECO:0000313" key="3">
    <source>
        <dbReference type="EMBL" id="GAA5186902.1"/>
    </source>
</evidence>
<dbReference type="InterPro" id="IPR002123">
    <property type="entry name" value="Plipid/glycerol_acylTrfase"/>
</dbReference>
<keyword evidence="4" id="KW-1185">Reference proteome</keyword>
<gene>
    <name evidence="3" type="ORF">GCM10025772_03350</name>
</gene>
<keyword evidence="1" id="KW-0472">Membrane</keyword>
<feature type="domain" description="Phospholipid/glycerol acyltransferase" evidence="2">
    <location>
        <begin position="84"/>
        <end position="226"/>
    </location>
</feature>
<proteinExistence type="predicted"/>
<evidence type="ECO:0000256" key="1">
    <source>
        <dbReference type="SAM" id="Phobius"/>
    </source>
</evidence>
<evidence type="ECO:0000313" key="4">
    <source>
        <dbReference type="Proteomes" id="UP001501600"/>
    </source>
</evidence>
<dbReference type="Proteomes" id="UP001501600">
    <property type="component" value="Unassembled WGS sequence"/>
</dbReference>
<organism evidence="3 4">
    <name type="scientific">Ferrimonas gelatinilytica</name>
    <dbReference type="NCBI Taxonomy" id="1255257"/>
    <lineage>
        <taxon>Bacteria</taxon>
        <taxon>Pseudomonadati</taxon>
        <taxon>Pseudomonadota</taxon>
        <taxon>Gammaproteobacteria</taxon>
        <taxon>Alteromonadales</taxon>
        <taxon>Ferrimonadaceae</taxon>
        <taxon>Ferrimonas</taxon>
    </lineage>
</organism>
<feature type="transmembrane region" description="Helical" evidence="1">
    <location>
        <begin position="12"/>
        <end position="31"/>
    </location>
</feature>
<dbReference type="PANTHER" id="PTHR10983">
    <property type="entry name" value="1-ACYLGLYCEROL-3-PHOSPHATE ACYLTRANSFERASE-RELATED"/>
    <property type="match status" value="1"/>
</dbReference>
<dbReference type="PANTHER" id="PTHR10983:SF16">
    <property type="entry name" value="LYSOCARDIOLIPIN ACYLTRANSFERASE 1"/>
    <property type="match status" value="1"/>
</dbReference>
<keyword evidence="1" id="KW-0812">Transmembrane</keyword>
<reference evidence="4" key="1">
    <citation type="journal article" date="2019" name="Int. J. Syst. Evol. Microbiol.">
        <title>The Global Catalogue of Microorganisms (GCM) 10K type strain sequencing project: providing services to taxonomists for standard genome sequencing and annotation.</title>
        <authorList>
            <consortium name="The Broad Institute Genomics Platform"/>
            <consortium name="The Broad Institute Genome Sequencing Center for Infectious Disease"/>
            <person name="Wu L."/>
            <person name="Ma J."/>
        </authorList>
    </citation>
    <scope>NUCLEOTIDE SEQUENCE [LARGE SCALE GENOMIC DNA]</scope>
    <source>
        <strain evidence="4">JCM 18720</strain>
    </source>
</reference>
<dbReference type="Pfam" id="PF01553">
    <property type="entry name" value="Acyltransferase"/>
    <property type="match status" value="1"/>
</dbReference>